<accession>A0A9W6ZS05</accession>
<comment type="caution">
    <text evidence="1">The sequence shown here is derived from an EMBL/GenBank/DDBJ whole genome shotgun (WGS) entry which is preliminary data.</text>
</comment>
<dbReference type="Gene3D" id="3.40.50.150">
    <property type="entry name" value="Vaccinia Virus protein VP39"/>
    <property type="match status" value="1"/>
</dbReference>
<dbReference type="SUPFAM" id="SSF53335">
    <property type="entry name" value="S-adenosyl-L-methionine-dependent methyltransferases"/>
    <property type="match status" value="1"/>
</dbReference>
<proteinExistence type="predicted"/>
<protein>
    <submittedName>
        <fullName evidence="1">Uncharacterized protein</fullName>
    </submittedName>
</protein>
<dbReference type="InterPro" id="IPR029063">
    <property type="entry name" value="SAM-dependent_MTases_sf"/>
</dbReference>
<feature type="non-terminal residue" evidence="1">
    <location>
        <position position="1013"/>
    </location>
</feature>
<sequence>MSALSSPDPSPLPTSVNTLDVTSWSSFSQYNIKYNSVHSMVAEHVWEHLGLEDAIHAARNCRFALEPGGVLLVAVPDANSYAGALGVDAATGDAFSHPMNRADIRDGHTTQYNYKLLLQVFLSGGWEQDEVRIVEGHDESGVLRLDYPEPRYPINIKRCHANGRTGPGSSLILQLVKRLPSTAGREPYHTRESCRSQLGRGRLPQSLTPLQITLLARCFKSTADPSYIEPLIDTSESLELPQIAASLKAKVLELTSTSPVGVYSSVMARFATADELNDGTMLWKLNQHALLTSTLKGARLFDEWRIFRESLVAVGQPREALRLLKRVALEKGEYGDGEMLRMMKEASSMTGGCDGNEVKVLLNGESLRQNFKSTEPIRVEIDMTCMANTPLQNPNAGIIPCSYLVSNSDEEPERKFRNCSPLYTLSSLPRGSHKIVVAFYSQPDYEEIAGSEVEVSFDVDVFSAAAAALNTTFQWHVVEGVAEGRADASNPYSREEIKGQWRSSRNLSTDGSSQVLDELQALHPGKVFVHRRPDWSAFRDKVQMVNEVAYSLDFECVLMQVDVDEIWSSSMIEKAYGALVGSTRNCAYFDCHFLVGPEIVTTAGTGGWGHGSAEWLRAWKFQPLSFFLSHAPPVLFEEEENGWKAVEDCVGKEETTEMGIVFSHYAYFEEKQAEFKSLFYGYGEEGVEGWRGLQQAAMPQKAGKWLPWLRKDAKGYEERFEETMVDKVEVMEEKLGVEVVKFGREDVVVSEGGGEKFGGGDEGRECAYSTVIDGVIFQVTPHGGISRVWREVLGRISSVLPPSHCVVVILRGGEGEELVSRAINVVGGRSNWKLVNAPLYKEGEKRDSIVLSSLCERYSARWFFSTLYTFPAKELSPKVKVGLLVHDVTPEMFHWKGAIWEEKAEAISRASDAIVVVSNRTGDKLREHYDLREGVEVVRSSNGVDTGVFYRRGAGEVGETKRAVGLVGSEKYVLLVGERRGYKNGHALLLTLKWAKDSGAEEVPVVVMVGGGE</sequence>
<gene>
    <name evidence="1" type="ORF">TrRE_jg7707</name>
</gene>
<organism evidence="1 2">
    <name type="scientific">Triparma retinervis</name>
    <dbReference type="NCBI Taxonomy" id="2557542"/>
    <lineage>
        <taxon>Eukaryota</taxon>
        <taxon>Sar</taxon>
        <taxon>Stramenopiles</taxon>
        <taxon>Ochrophyta</taxon>
        <taxon>Bolidophyceae</taxon>
        <taxon>Parmales</taxon>
        <taxon>Triparmaceae</taxon>
        <taxon>Triparma</taxon>
    </lineage>
</organism>
<dbReference type="Gene3D" id="3.40.50.2000">
    <property type="entry name" value="Glycogen Phosphorylase B"/>
    <property type="match status" value="2"/>
</dbReference>
<dbReference type="AlphaFoldDB" id="A0A9W6ZS05"/>
<dbReference type="Proteomes" id="UP001165082">
    <property type="component" value="Unassembled WGS sequence"/>
</dbReference>
<reference evidence="1" key="1">
    <citation type="submission" date="2022-07" db="EMBL/GenBank/DDBJ databases">
        <title>Genome analysis of Parmales, a sister group of diatoms, reveals the evolutionary specialization of diatoms from phago-mixotrophs to photoautotrophs.</title>
        <authorList>
            <person name="Ban H."/>
            <person name="Sato S."/>
            <person name="Yoshikawa S."/>
            <person name="Kazumasa Y."/>
            <person name="Nakamura Y."/>
            <person name="Ichinomiya M."/>
            <person name="Saitoh K."/>
            <person name="Sato N."/>
            <person name="Blanc-Mathieu R."/>
            <person name="Endo H."/>
            <person name="Kuwata A."/>
            <person name="Ogata H."/>
        </authorList>
    </citation>
    <scope>NUCLEOTIDE SEQUENCE</scope>
</reference>
<keyword evidence="2" id="KW-1185">Reference proteome</keyword>
<dbReference type="EMBL" id="BRXZ01002258">
    <property type="protein sequence ID" value="GMH58296.1"/>
    <property type="molecule type" value="Genomic_DNA"/>
</dbReference>
<dbReference type="OrthoDB" id="512920at2759"/>
<name>A0A9W6ZS05_9STRA</name>
<dbReference type="SUPFAM" id="SSF53756">
    <property type="entry name" value="UDP-Glycosyltransferase/glycogen phosphorylase"/>
    <property type="match status" value="1"/>
</dbReference>
<evidence type="ECO:0000313" key="2">
    <source>
        <dbReference type="Proteomes" id="UP001165082"/>
    </source>
</evidence>
<evidence type="ECO:0000313" key="1">
    <source>
        <dbReference type="EMBL" id="GMH58296.1"/>
    </source>
</evidence>